<organism evidence="10 11">
    <name type="scientific">Candidatus Scatomonas pullistercoris</name>
    <dbReference type="NCBI Taxonomy" id="2840920"/>
    <lineage>
        <taxon>Bacteria</taxon>
        <taxon>Bacillati</taxon>
        <taxon>Bacillota</taxon>
        <taxon>Clostridia</taxon>
        <taxon>Lachnospirales</taxon>
        <taxon>Lachnospiraceae</taxon>
        <taxon>Lachnospiraceae incertae sedis</taxon>
        <taxon>Candidatus Scatomonas</taxon>
    </lineage>
</organism>
<dbReference type="Gene3D" id="2.30.30.60">
    <property type="match status" value="1"/>
</dbReference>
<protein>
    <submittedName>
        <fullName evidence="10">Mechanosensitive ion channel</fullName>
    </submittedName>
</protein>
<evidence type="ECO:0000256" key="1">
    <source>
        <dbReference type="ARBA" id="ARBA00004651"/>
    </source>
</evidence>
<dbReference type="InterPro" id="IPR006686">
    <property type="entry name" value="MscS_channel_CS"/>
</dbReference>
<dbReference type="PANTHER" id="PTHR30221">
    <property type="entry name" value="SMALL-CONDUCTANCE MECHANOSENSITIVE CHANNEL"/>
    <property type="match status" value="1"/>
</dbReference>
<dbReference type="InterPro" id="IPR011066">
    <property type="entry name" value="MscS_channel_C_sf"/>
</dbReference>
<feature type="domain" description="Mechanosensitive ion channel MscS C-terminal" evidence="9">
    <location>
        <begin position="184"/>
        <end position="264"/>
    </location>
</feature>
<feature type="transmembrane region" description="Helical" evidence="7">
    <location>
        <begin position="17"/>
        <end position="38"/>
    </location>
</feature>
<evidence type="ECO:0000256" key="5">
    <source>
        <dbReference type="ARBA" id="ARBA00022989"/>
    </source>
</evidence>
<evidence type="ECO:0000256" key="3">
    <source>
        <dbReference type="ARBA" id="ARBA00022475"/>
    </source>
</evidence>
<dbReference type="InterPro" id="IPR045275">
    <property type="entry name" value="MscS_archaea/bacteria_type"/>
</dbReference>
<evidence type="ECO:0000256" key="7">
    <source>
        <dbReference type="SAM" id="Phobius"/>
    </source>
</evidence>
<dbReference type="Pfam" id="PF21082">
    <property type="entry name" value="MS_channel_3rd"/>
    <property type="match status" value="1"/>
</dbReference>
<dbReference type="InterPro" id="IPR023408">
    <property type="entry name" value="MscS_beta-dom_sf"/>
</dbReference>
<keyword evidence="4 7" id="KW-0812">Transmembrane</keyword>
<dbReference type="SUPFAM" id="SSF82689">
    <property type="entry name" value="Mechanosensitive channel protein MscS (YggB), C-terminal domain"/>
    <property type="match status" value="1"/>
</dbReference>
<dbReference type="SUPFAM" id="SSF82861">
    <property type="entry name" value="Mechanosensitive channel protein MscS (YggB), transmembrane region"/>
    <property type="match status" value="1"/>
</dbReference>
<evidence type="ECO:0000313" key="10">
    <source>
        <dbReference type="EMBL" id="HIV25718.1"/>
    </source>
</evidence>
<keyword evidence="5 7" id="KW-1133">Transmembrane helix</keyword>
<dbReference type="Gene3D" id="3.30.70.100">
    <property type="match status" value="1"/>
</dbReference>
<evidence type="ECO:0000259" key="9">
    <source>
        <dbReference type="Pfam" id="PF21082"/>
    </source>
</evidence>
<dbReference type="InterPro" id="IPR010920">
    <property type="entry name" value="LSM_dom_sf"/>
</dbReference>
<dbReference type="InterPro" id="IPR049278">
    <property type="entry name" value="MS_channel_C"/>
</dbReference>
<keyword evidence="3" id="KW-1003">Cell membrane</keyword>
<sequence>MLTWTDVENWIRNTGGAAFNFLIKLAICILVFVVIRKVSRRFCQWLRKKMEQFHVEASLNSFVISLLHYGILILTVITMIVQLGIVSEASIAAGIASAGVAISLALKGGLSNFAGGILILFLKPFRAGDYILVPAENVEGTVRKIEMYYTTITTMDNQVVKIPNALLTDNTITNVTSMDRRKLEIKVGVSYRTDLKKAKALLTELLEQDSRIEEKERQVFVDSLGESAVVIGFRAWVRTEDYWTAKWDLNQKIKERFDLEGIEIPFNQLDVHIRKQEEQ</sequence>
<comment type="subcellular location">
    <subcellularLocation>
        <location evidence="1">Cell membrane</location>
        <topology evidence="1">Multi-pass membrane protein</topology>
    </subcellularLocation>
</comment>
<name>A0A9D1P532_9FIRM</name>
<dbReference type="Proteomes" id="UP000824169">
    <property type="component" value="Unassembled WGS sequence"/>
</dbReference>
<dbReference type="GO" id="GO:0005886">
    <property type="term" value="C:plasma membrane"/>
    <property type="evidence" value="ECO:0007669"/>
    <property type="project" value="UniProtKB-SubCell"/>
</dbReference>
<accession>A0A9D1P532</accession>
<dbReference type="InterPro" id="IPR011014">
    <property type="entry name" value="MscS_channel_TM-2"/>
</dbReference>
<proteinExistence type="inferred from homology"/>
<dbReference type="InterPro" id="IPR006685">
    <property type="entry name" value="MscS_channel_2nd"/>
</dbReference>
<dbReference type="PANTHER" id="PTHR30221:SF8">
    <property type="entry name" value="SMALL-CONDUCTANCE MECHANOSENSITIVE CHANNEL"/>
    <property type="match status" value="1"/>
</dbReference>
<dbReference type="AlphaFoldDB" id="A0A9D1P532"/>
<evidence type="ECO:0000256" key="6">
    <source>
        <dbReference type="ARBA" id="ARBA00023136"/>
    </source>
</evidence>
<reference evidence="10" key="2">
    <citation type="journal article" date="2021" name="PeerJ">
        <title>Extensive microbial diversity within the chicken gut microbiome revealed by metagenomics and culture.</title>
        <authorList>
            <person name="Gilroy R."/>
            <person name="Ravi A."/>
            <person name="Getino M."/>
            <person name="Pursley I."/>
            <person name="Horton D.L."/>
            <person name="Alikhan N.F."/>
            <person name="Baker D."/>
            <person name="Gharbi K."/>
            <person name="Hall N."/>
            <person name="Watson M."/>
            <person name="Adriaenssens E.M."/>
            <person name="Foster-Nyarko E."/>
            <person name="Jarju S."/>
            <person name="Secka A."/>
            <person name="Antonio M."/>
            <person name="Oren A."/>
            <person name="Chaudhuri R.R."/>
            <person name="La Ragione R."/>
            <person name="Hildebrand F."/>
            <person name="Pallen M.J."/>
        </authorList>
    </citation>
    <scope>NUCLEOTIDE SEQUENCE</scope>
    <source>
        <strain evidence="10">CHK188-20938</strain>
    </source>
</reference>
<dbReference type="SUPFAM" id="SSF50182">
    <property type="entry name" value="Sm-like ribonucleoproteins"/>
    <property type="match status" value="1"/>
</dbReference>
<gene>
    <name evidence="10" type="ORF">IAB71_08100</name>
</gene>
<evidence type="ECO:0000256" key="4">
    <source>
        <dbReference type="ARBA" id="ARBA00022692"/>
    </source>
</evidence>
<feature type="transmembrane region" description="Helical" evidence="7">
    <location>
        <begin position="59"/>
        <end position="85"/>
    </location>
</feature>
<evidence type="ECO:0000313" key="11">
    <source>
        <dbReference type="Proteomes" id="UP000824169"/>
    </source>
</evidence>
<dbReference type="EMBL" id="DVOO01000024">
    <property type="protein sequence ID" value="HIV25718.1"/>
    <property type="molecule type" value="Genomic_DNA"/>
</dbReference>
<reference evidence="10" key="1">
    <citation type="submission" date="2020-10" db="EMBL/GenBank/DDBJ databases">
        <authorList>
            <person name="Gilroy R."/>
        </authorList>
    </citation>
    <scope>NUCLEOTIDE SEQUENCE</scope>
    <source>
        <strain evidence="10">CHK188-20938</strain>
    </source>
</reference>
<feature type="transmembrane region" description="Helical" evidence="7">
    <location>
        <begin position="91"/>
        <end position="122"/>
    </location>
</feature>
<evidence type="ECO:0000259" key="8">
    <source>
        <dbReference type="Pfam" id="PF00924"/>
    </source>
</evidence>
<dbReference type="PROSITE" id="PS01246">
    <property type="entry name" value="UPF0003"/>
    <property type="match status" value="1"/>
</dbReference>
<keyword evidence="6 7" id="KW-0472">Membrane</keyword>
<evidence type="ECO:0000256" key="2">
    <source>
        <dbReference type="ARBA" id="ARBA00008017"/>
    </source>
</evidence>
<feature type="domain" description="Mechanosensitive ion channel MscS" evidence="8">
    <location>
        <begin position="110"/>
        <end position="176"/>
    </location>
</feature>
<dbReference type="Pfam" id="PF00924">
    <property type="entry name" value="MS_channel_2nd"/>
    <property type="match status" value="1"/>
</dbReference>
<dbReference type="GO" id="GO:0008381">
    <property type="term" value="F:mechanosensitive monoatomic ion channel activity"/>
    <property type="evidence" value="ECO:0007669"/>
    <property type="project" value="InterPro"/>
</dbReference>
<dbReference type="Gene3D" id="1.10.287.1260">
    <property type="match status" value="1"/>
</dbReference>
<comment type="caution">
    <text evidence="10">The sequence shown here is derived from an EMBL/GenBank/DDBJ whole genome shotgun (WGS) entry which is preliminary data.</text>
</comment>
<comment type="similarity">
    <text evidence="2">Belongs to the MscS (TC 1.A.23) family.</text>
</comment>